<dbReference type="Proteomes" id="UP000434223">
    <property type="component" value="Unassembled WGS sequence"/>
</dbReference>
<organism evidence="2 3">
    <name type="scientific">Hungatella hathewayi</name>
    <dbReference type="NCBI Taxonomy" id="154046"/>
    <lineage>
        <taxon>Bacteria</taxon>
        <taxon>Bacillati</taxon>
        <taxon>Bacillota</taxon>
        <taxon>Clostridia</taxon>
        <taxon>Lachnospirales</taxon>
        <taxon>Lachnospiraceae</taxon>
        <taxon>Hungatella</taxon>
    </lineage>
</organism>
<evidence type="ECO:0000256" key="1">
    <source>
        <dbReference type="SAM" id="MobiDB-lite"/>
    </source>
</evidence>
<dbReference type="EMBL" id="WNME01000012">
    <property type="protein sequence ID" value="MUB64994.1"/>
    <property type="molecule type" value="Genomic_DNA"/>
</dbReference>
<evidence type="ECO:0000313" key="3">
    <source>
        <dbReference type="Proteomes" id="UP000434223"/>
    </source>
</evidence>
<reference evidence="2 3" key="1">
    <citation type="submission" date="2019-09" db="EMBL/GenBank/DDBJ databases">
        <title>Draft genome sequencing of Hungatella hathewayi 123Y-2.</title>
        <authorList>
            <person name="Lv Q."/>
            <person name="Li S."/>
        </authorList>
    </citation>
    <scope>NUCLEOTIDE SEQUENCE [LARGE SCALE GENOMIC DNA]</scope>
    <source>
        <strain evidence="2 3">123Y-2</strain>
    </source>
</reference>
<sequence>MSKRKNGTYRAAAAAGLNPYGWGNGKARKKPREVRTHSGKYEKTLQAHDTIRATENQEGEKNEISV</sequence>
<evidence type="ECO:0000313" key="2">
    <source>
        <dbReference type="EMBL" id="MUB64994.1"/>
    </source>
</evidence>
<proteinExistence type="predicted"/>
<accession>A0AAW9WIY6</accession>
<dbReference type="AlphaFoldDB" id="A0AAW9WIY6"/>
<comment type="caution">
    <text evidence="2">The sequence shown here is derived from an EMBL/GenBank/DDBJ whole genome shotgun (WGS) entry which is preliminary data.</text>
</comment>
<name>A0AAW9WIY6_9FIRM</name>
<protein>
    <submittedName>
        <fullName evidence="2">Uncharacterized protein</fullName>
    </submittedName>
</protein>
<feature type="compositionally biased region" description="Basic and acidic residues" evidence="1">
    <location>
        <begin position="33"/>
        <end position="52"/>
    </location>
</feature>
<feature type="region of interest" description="Disordered" evidence="1">
    <location>
        <begin position="16"/>
        <end position="66"/>
    </location>
</feature>
<gene>
    <name evidence="2" type="ORF">GNE07_18360</name>
</gene>
<dbReference type="RefSeq" id="WP_055651865.1">
    <property type="nucleotide sequence ID" value="NZ_CZAZ01000038.1"/>
</dbReference>